<keyword evidence="2" id="KW-1185">Reference proteome</keyword>
<dbReference type="Proteomes" id="UP000492821">
    <property type="component" value="Unassembled WGS sequence"/>
</dbReference>
<accession>A0A7E4UN25</accession>
<name>A0A7E4UN25_PANRE</name>
<protein>
    <submittedName>
        <fullName evidence="3">Flocculation protein FLO11-like</fullName>
    </submittedName>
</protein>
<dbReference type="AlphaFoldDB" id="A0A7E4UN25"/>
<evidence type="ECO:0000313" key="3">
    <source>
        <dbReference type="WBParaSite" id="Pan_g10719.t1"/>
    </source>
</evidence>
<dbReference type="WBParaSite" id="Pan_g10719.t1">
    <property type="protein sequence ID" value="Pan_g10719.t1"/>
    <property type="gene ID" value="Pan_g10719"/>
</dbReference>
<feature type="region of interest" description="Disordered" evidence="1">
    <location>
        <begin position="84"/>
        <end position="133"/>
    </location>
</feature>
<feature type="region of interest" description="Disordered" evidence="1">
    <location>
        <begin position="38"/>
        <end position="69"/>
    </location>
</feature>
<reference evidence="3" key="2">
    <citation type="submission" date="2020-10" db="UniProtKB">
        <authorList>
            <consortium name="WormBaseParasite"/>
        </authorList>
    </citation>
    <scope>IDENTIFICATION</scope>
</reference>
<evidence type="ECO:0000313" key="2">
    <source>
        <dbReference type="Proteomes" id="UP000492821"/>
    </source>
</evidence>
<evidence type="ECO:0000256" key="1">
    <source>
        <dbReference type="SAM" id="MobiDB-lite"/>
    </source>
</evidence>
<organism evidence="2 3">
    <name type="scientific">Panagrellus redivivus</name>
    <name type="common">Microworm</name>
    <dbReference type="NCBI Taxonomy" id="6233"/>
    <lineage>
        <taxon>Eukaryota</taxon>
        <taxon>Metazoa</taxon>
        <taxon>Ecdysozoa</taxon>
        <taxon>Nematoda</taxon>
        <taxon>Chromadorea</taxon>
        <taxon>Rhabditida</taxon>
        <taxon>Tylenchina</taxon>
        <taxon>Panagrolaimomorpha</taxon>
        <taxon>Panagrolaimoidea</taxon>
        <taxon>Panagrolaimidae</taxon>
        <taxon>Panagrellus</taxon>
    </lineage>
</organism>
<reference evidence="2" key="1">
    <citation type="journal article" date="2013" name="Genetics">
        <title>The draft genome and transcriptome of Panagrellus redivivus are shaped by the harsh demands of a free-living lifestyle.</title>
        <authorList>
            <person name="Srinivasan J."/>
            <person name="Dillman A.R."/>
            <person name="Macchietto M.G."/>
            <person name="Heikkinen L."/>
            <person name="Lakso M."/>
            <person name="Fracchia K.M."/>
            <person name="Antoshechkin I."/>
            <person name="Mortazavi A."/>
            <person name="Wong G."/>
            <person name="Sternberg P.W."/>
        </authorList>
    </citation>
    <scope>NUCLEOTIDE SEQUENCE [LARGE SCALE GENOMIC DNA]</scope>
    <source>
        <strain evidence="2">MT8872</strain>
    </source>
</reference>
<sequence>MDAKSSNLALCEFNPTLACDNHSEASCPVVLTTRPLVPADQAPPVSGASSLTTKTPQPASAPAPPAASTTPLLEESALMEVEPKLEYPTPRPPTAARTRAQSLSVAPVPAPEPSNTNNNTNHNNNYSHNNHQRRLSSAVATSFTASANQPISDDGIIVRRRNSSNSIAPAAPPSYCNKGNNMQPVIDVNEECYTDDDDDVISGDSLMRPGPVQLILREISADSFATFL</sequence>
<feature type="compositionally biased region" description="Low complexity" evidence="1">
    <location>
        <begin position="114"/>
        <end position="129"/>
    </location>
</feature>
<proteinExistence type="predicted"/>